<dbReference type="EMBL" id="PXYV01000025">
    <property type="protein sequence ID" value="PSR21905.1"/>
    <property type="molecule type" value="Genomic_DNA"/>
</dbReference>
<dbReference type="PANTHER" id="PTHR37165">
    <property type="entry name" value="PEPTIDASE U56 FAMILY"/>
    <property type="match status" value="1"/>
</dbReference>
<reference evidence="5 6" key="1">
    <citation type="journal article" date="2014" name="BMC Genomics">
        <title>Comparison of environmental and isolate Sulfobacillus genomes reveals diverse carbon, sulfur, nitrogen, and hydrogen metabolisms.</title>
        <authorList>
            <person name="Justice N.B."/>
            <person name="Norman A."/>
            <person name="Brown C.T."/>
            <person name="Singh A."/>
            <person name="Thomas B.C."/>
            <person name="Banfield J.F."/>
        </authorList>
    </citation>
    <scope>NUCLEOTIDE SEQUENCE [LARGE SCALE GENOMIC DNA]</scope>
    <source>
        <strain evidence="5">AMDSBA3</strain>
    </source>
</reference>
<organism evidence="5 6">
    <name type="scientific">Sulfobacillus acidophilus</name>
    <dbReference type="NCBI Taxonomy" id="53633"/>
    <lineage>
        <taxon>Bacteria</taxon>
        <taxon>Bacillati</taxon>
        <taxon>Bacillota</taxon>
        <taxon>Clostridia</taxon>
        <taxon>Eubacteriales</taxon>
        <taxon>Clostridiales Family XVII. Incertae Sedis</taxon>
        <taxon>Sulfobacillus</taxon>
    </lineage>
</organism>
<gene>
    <name evidence="5" type="ORF">C7B45_08970</name>
</gene>
<dbReference type="Pfam" id="PF04454">
    <property type="entry name" value="Linocin_M18"/>
    <property type="match status" value="1"/>
</dbReference>
<evidence type="ECO:0000256" key="1">
    <source>
        <dbReference type="ARBA" id="ARBA00033738"/>
    </source>
</evidence>
<evidence type="ECO:0000256" key="3">
    <source>
        <dbReference type="ARBA" id="ARBA00033787"/>
    </source>
</evidence>
<sequence length="279" mass="30596">MDILNHAEAPLNEVEWGAVTDAVIAVARRQLVGRRFLTLYGPLGGGTEVVQVDRLSGWDLARVGMQGENDDEAVVERHYQRVPLLYKDFVLGWRDLENAHATGNPLDWSQAQACASYVALAEDHLILHGIPDQGLEGLLTVEGRQVLSTAGWQEAGSGFHDVARAVGHLTAAGFMPVFTVLAGVQTYALWHRLYGNSGILEIEQIQRLVGGEVLQSPLIPDDSILVVAAGSENMDLAVGLDIQVTFVESTRMNYIFRVLEVLSLRIKRTSSICQLRQES</sequence>
<evidence type="ECO:0000313" key="6">
    <source>
        <dbReference type="Proteomes" id="UP000241848"/>
    </source>
</evidence>
<dbReference type="InterPro" id="IPR051429">
    <property type="entry name" value="Encapsulin_nc"/>
</dbReference>
<protein>
    <recommendedName>
        <fullName evidence="4">Type 1 encapsulin shell protein</fullName>
    </recommendedName>
</protein>
<dbReference type="Gene3D" id="3.30.2320.10">
    <property type="entry name" value="hypothetical protein PF0899 domain"/>
    <property type="match status" value="1"/>
</dbReference>
<comment type="caution">
    <text evidence="5">The sequence shown here is derived from an EMBL/GenBank/DDBJ whole genome shotgun (WGS) entry which is preliminary data.</text>
</comment>
<dbReference type="GO" id="GO:0140737">
    <property type="term" value="C:encapsulin nanocompartment"/>
    <property type="evidence" value="ECO:0007669"/>
    <property type="project" value="UniProtKB-SubCell"/>
</dbReference>
<dbReference type="NCBIfam" id="NF041155">
    <property type="entry name" value="encap_f1"/>
    <property type="match status" value="1"/>
</dbReference>
<evidence type="ECO:0000313" key="5">
    <source>
        <dbReference type="EMBL" id="PSR21905.1"/>
    </source>
</evidence>
<accession>A0A2T2WI53</accession>
<comment type="subcellular location">
    <subcellularLocation>
        <location evidence="1">Encapsulin nanocompartment</location>
    </subcellularLocation>
</comment>
<proteinExistence type="inferred from homology"/>
<dbReference type="AlphaFoldDB" id="A0A2T2WI53"/>
<dbReference type="PANTHER" id="PTHR37165:SF1">
    <property type="entry name" value="TYPE 1 ENCAPSULIN SHELL PROTEIN"/>
    <property type="match status" value="1"/>
</dbReference>
<dbReference type="Proteomes" id="UP000241848">
    <property type="component" value="Unassembled WGS sequence"/>
</dbReference>
<evidence type="ECO:0000256" key="4">
    <source>
        <dbReference type="ARBA" id="ARBA00050023"/>
    </source>
</evidence>
<comment type="similarity">
    <text evidence="2">Belongs to the encapsulin family. Family 1 subfamily.</text>
</comment>
<keyword evidence="3" id="KW-1284">Encapsulin nanocompartment</keyword>
<dbReference type="InterPro" id="IPR007544">
    <property type="entry name" value="ENCAP"/>
</dbReference>
<dbReference type="Gene3D" id="3.30.2400.30">
    <property type="match status" value="1"/>
</dbReference>
<name>A0A2T2WI53_9FIRM</name>
<evidence type="ECO:0000256" key="2">
    <source>
        <dbReference type="ARBA" id="ARBA00033743"/>
    </source>
</evidence>